<gene>
    <name evidence="9" type="ORF">F2B50_02925</name>
    <name evidence="10" type="ORF">FPF71_02925</name>
</gene>
<evidence type="ECO:0000256" key="6">
    <source>
        <dbReference type="ARBA" id="ARBA00023136"/>
    </source>
</evidence>
<dbReference type="SUPFAM" id="SSF56954">
    <property type="entry name" value="Outer membrane efflux proteins (OEP)"/>
    <property type="match status" value="1"/>
</dbReference>
<dbReference type="Pfam" id="PF02321">
    <property type="entry name" value="OEP"/>
    <property type="match status" value="2"/>
</dbReference>
<keyword evidence="6" id="KW-0472">Membrane</keyword>
<sequence length="472" mass="53588">MVLMLKLPKVLAKAIKLKYGIKHQKIMKMKKNNIKQTVIVFALVCTVFTFAQQKKWTLQECVNHALENNITIRQSKNGLLDNEQDIIASKGAFLPSVNANMNHTLSIGSRELFPGQFVDRTDNGTSIGIGVNQTIFDGFRLTNLYKQSQLRLETNQLELERIKDDISLNVVNSYLNVLFNKERFETAEAQYQFSEKQLEQVQELVDAGVQPKVNIYDAEATLSRDAQQVTLAENNYNLALLTLSQLLQISYDGFNVQIIDINTPTEALLYENIRPILKFAFENRNEIKVAEKNIENAVLGTEISKSGFYPTLSASYGYGSNVFFTNLIDTEEDFFTQLNQQKGHRFSLSLDIPIFSRFQNKTAVAKSKIQEDNSKLNLEQAKLNLEANIQRAFTDAQAAFKAFEAAKKTLESQSLSFNNSKERFDIGVMTAFDLEQARVQLINAESSLINAKYDFVFKTKVLDFYMGKSLTE</sequence>
<dbReference type="GO" id="GO:0015288">
    <property type="term" value="F:porin activity"/>
    <property type="evidence" value="ECO:0007669"/>
    <property type="project" value="TreeGrafter"/>
</dbReference>
<dbReference type="Proteomes" id="UP000315145">
    <property type="component" value="Unassembled WGS sequence"/>
</dbReference>
<reference evidence="9" key="3">
    <citation type="submission" date="2019-09" db="EMBL/GenBank/DDBJ databases">
        <authorList>
            <person name="Zhang D.-C."/>
        </authorList>
    </citation>
    <scope>NUCLEOTIDE SEQUENCE</scope>
    <source>
        <strain evidence="9">RU-4-M-4</strain>
    </source>
</reference>
<evidence type="ECO:0000313" key="9">
    <source>
        <dbReference type="EMBL" id="KAA5827807.1"/>
    </source>
</evidence>
<evidence type="ECO:0000256" key="8">
    <source>
        <dbReference type="SAM" id="Coils"/>
    </source>
</evidence>
<comment type="subcellular location">
    <subcellularLocation>
        <location evidence="1">Cell outer membrane</location>
    </subcellularLocation>
</comment>
<keyword evidence="4" id="KW-1134">Transmembrane beta strand</keyword>
<dbReference type="Gene3D" id="1.20.1600.10">
    <property type="entry name" value="Outer membrane efflux proteins (OEP)"/>
    <property type="match status" value="1"/>
</dbReference>
<evidence type="ECO:0000313" key="10">
    <source>
        <dbReference type="EMBL" id="TSJ82052.1"/>
    </source>
</evidence>
<dbReference type="AlphaFoldDB" id="A0A5M7BHK8"/>
<reference evidence="9 12" key="1">
    <citation type="journal article" date="2015" name="Int. J. Syst. Evol. Microbiol.">
        <title>Algibacter amylolyticus sp. nov., isolated from intertidal sediment.</title>
        <authorList>
            <person name="Zhang D.C."/>
            <person name="Wu J."/>
            <person name="Neuner K."/>
            <person name="Yao J."/>
            <person name="Margesin R."/>
        </authorList>
    </citation>
    <scope>NUCLEOTIDE SEQUENCE [LARGE SCALE GENOMIC DNA]</scope>
    <source>
        <strain evidence="9 12">RU-4-M-4</strain>
    </source>
</reference>
<dbReference type="GO" id="GO:0009279">
    <property type="term" value="C:cell outer membrane"/>
    <property type="evidence" value="ECO:0007669"/>
    <property type="project" value="UniProtKB-SubCell"/>
</dbReference>
<dbReference type="GO" id="GO:1990281">
    <property type="term" value="C:efflux pump complex"/>
    <property type="evidence" value="ECO:0007669"/>
    <property type="project" value="TreeGrafter"/>
</dbReference>
<protein>
    <submittedName>
        <fullName evidence="9">TolC family protein</fullName>
    </submittedName>
</protein>
<name>A0A5M7BHK8_9FLAO</name>
<dbReference type="EMBL" id="VWRS01000001">
    <property type="protein sequence ID" value="KAA5827807.1"/>
    <property type="molecule type" value="Genomic_DNA"/>
</dbReference>
<evidence type="ECO:0000313" key="12">
    <source>
        <dbReference type="Proteomes" id="UP000322315"/>
    </source>
</evidence>
<evidence type="ECO:0000256" key="4">
    <source>
        <dbReference type="ARBA" id="ARBA00022452"/>
    </source>
</evidence>
<accession>A0A5M7BHK8</accession>
<evidence type="ECO:0000256" key="1">
    <source>
        <dbReference type="ARBA" id="ARBA00004442"/>
    </source>
</evidence>
<dbReference type="Proteomes" id="UP000322315">
    <property type="component" value="Unassembled WGS sequence"/>
</dbReference>
<keyword evidence="3" id="KW-0813">Transport</keyword>
<dbReference type="GO" id="GO:0015562">
    <property type="term" value="F:efflux transmembrane transporter activity"/>
    <property type="evidence" value="ECO:0007669"/>
    <property type="project" value="InterPro"/>
</dbReference>
<dbReference type="InterPro" id="IPR051906">
    <property type="entry name" value="TolC-like"/>
</dbReference>
<dbReference type="InterPro" id="IPR003423">
    <property type="entry name" value="OMP_efflux"/>
</dbReference>
<evidence type="ECO:0000256" key="7">
    <source>
        <dbReference type="ARBA" id="ARBA00023237"/>
    </source>
</evidence>
<keyword evidence="7" id="KW-0998">Cell outer membrane</keyword>
<dbReference type="PANTHER" id="PTHR30026:SF20">
    <property type="entry name" value="OUTER MEMBRANE PROTEIN TOLC"/>
    <property type="match status" value="1"/>
</dbReference>
<organism evidence="9 12">
    <name type="scientific">Algibacter amylolyticus</name>
    <dbReference type="NCBI Taxonomy" id="1608400"/>
    <lineage>
        <taxon>Bacteria</taxon>
        <taxon>Pseudomonadati</taxon>
        <taxon>Bacteroidota</taxon>
        <taxon>Flavobacteriia</taxon>
        <taxon>Flavobacteriales</taxon>
        <taxon>Flavobacteriaceae</taxon>
        <taxon>Algibacter</taxon>
    </lineage>
</organism>
<reference evidence="10 11" key="2">
    <citation type="submission" date="2019-07" db="EMBL/GenBank/DDBJ databases">
        <title>Algibacter marinivivus sp. nov., isolated from the surface of a marine red alga.</title>
        <authorList>
            <person name="Zhong X."/>
            <person name="Xu W."/>
            <person name="Zhang Y."/>
            <person name="Zhang Q."/>
            <person name="Du Z."/>
        </authorList>
    </citation>
    <scope>NUCLEOTIDE SEQUENCE [LARGE SCALE GENOMIC DNA]</scope>
    <source>
        <strain evidence="10 11">RU-4-M-4</strain>
    </source>
</reference>
<dbReference type="EMBL" id="VMBF01000001">
    <property type="protein sequence ID" value="TSJ82052.1"/>
    <property type="molecule type" value="Genomic_DNA"/>
</dbReference>
<evidence type="ECO:0000256" key="3">
    <source>
        <dbReference type="ARBA" id="ARBA00022448"/>
    </source>
</evidence>
<comment type="caution">
    <text evidence="9">The sequence shown here is derived from an EMBL/GenBank/DDBJ whole genome shotgun (WGS) entry which is preliminary data.</text>
</comment>
<evidence type="ECO:0000313" key="11">
    <source>
        <dbReference type="Proteomes" id="UP000315145"/>
    </source>
</evidence>
<dbReference type="OrthoDB" id="9811587at2"/>
<evidence type="ECO:0000256" key="2">
    <source>
        <dbReference type="ARBA" id="ARBA00007613"/>
    </source>
</evidence>
<keyword evidence="8" id="KW-0175">Coiled coil</keyword>
<keyword evidence="11" id="KW-1185">Reference proteome</keyword>
<feature type="coiled-coil region" evidence="8">
    <location>
        <begin position="145"/>
        <end position="204"/>
    </location>
</feature>
<comment type="similarity">
    <text evidence="2">Belongs to the outer membrane factor (OMF) (TC 1.B.17) family.</text>
</comment>
<keyword evidence="5" id="KW-0812">Transmembrane</keyword>
<evidence type="ECO:0000256" key="5">
    <source>
        <dbReference type="ARBA" id="ARBA00022692"/>
    </source>
</evidence>
<dbReference type="PANTHER" id="PTHR30026">
    <property type="entry name" value="OUTER MEMBRANE PROTEIN TOLC"/>
    <property type="match status" value="1"/>
</dbReference>
<proteinExistence type="inferred from homology"/>